<feature type="compositionally biased region" description="Gly residues" evidence="3">
    <location>
        <begin position="152"/>
        <end position="170"/>
    </location>
</feature>
<dbReference type="OrthoDB" id="439808at2759"/>
<sequence length="295" mass="32981">MSTEIEEATNAVNNLSINDSEQQPKVPTHKTVIDPEDTIFIGNVAHECTEDDLKQLFVEEFGVEVSVEIPVKEHTDGHIPASKHALVKFPSKIDFDDVKSKYDTNVVKDREIHIKRARTPGQMQRGGFRGGRGAFRGRAGFRGGFRGTFRGGARGRGNFRGRGGARGGFNGQKREKIPLDQMERSKDTLYVNNVPFKATKEEVAEFFGANADSISLPMRKMRDQHTGRIFTSDSANRGMAFVTFEGDNIDIEAKAEEFKGKVFDDRELTVDVAVVRPENEEEEVEQESGPEENQE</sequence>
<feature type="region of interest" description="Disordered" evidence="3">
    <location>
        <begin position="275"/>
        <end position="295"/>
    </location>
</feature>
<proteinExistence type="predicted"/>
<dbReference type="GO" id="GO:1990904">
    <property type="term" value="C:ribonucleoprotein complex"/>
    <property type="evidence" value="ECO:0007669"/>
    <property type="project" value="TreeGrafter"/>
</dbReference>
<dbReference type="InterPro" id="IPR050374">
    <property type="entry name" value="RRT5_SRSF_SR"/>
</dbReference>
<dbReference type="PANTHER" id="PTHR23003:SF56">
    <property type="entry name" value="RIBONUCLEOPROTEIN 1-RELATED"/>
    <property type="match status" value="1"/>
</dbReference>
<feature type="compositionally biased region" description="Acidic residues" evidence="3">
    <location>
        <begin position="279"/>
        <end position="295"/>
    </location>
</feature>
<dbReference type="GO" id="GO:0005737">
    <property type="term" value="C:cytoplasm"/>
    <property type="evidence" value="ECO:0007669"/>
    <property type="project" value="TreeGrafter"/>
</dbReference>
<feature type="domain" description="RRM" evidence="4">
    <location>
        <begin position="187"/>
        <end position="275"/>
    </location>
</feature>
<organism evidence="5 6">
    <name type="scientific">Saccharomyces pastorianus</name>
    <name type="common">Lager yeast</name>
    <name type="synonym">Saccharomyces cerevisiae x Saccharomyces eubayanus</name>
    <dbReference type="NCBI Taxonomy" id="27292"/>
    <lineage>
        <taxon>Eukaryota</taxon>
        <taxon>Fungi</taxon>
        <taxon>Dikarya</taxon>
        <taxon>Ascomycota</taxon>
        <taxon>Saccharomycotina</taxon>
        <taxon>Saccharomycetes</taxon>
        <taxon>Saccharomycetales</taxon>
        <taxon>Saccharomycetaceae</taxon>
        <taxon>Saccharomyces</taxon>
    </lineage>
</organism>
<evidence type="ECO:0000256" key="3">
    <source>
        <dbReference type="SAM" id="MobiDB-lite"/>
    </source>
</evidence>
<dbReference type="GO" id="GO:0003729">
    <property type="term" value="F:mRNA binding"/>
    <property type="evidence" value="ECO:0007669"/>
    <property type="project" value="TreeGrafter"/>
</dbReference>
<reference evidence="5 6" key="1">
    <citation type="journal article" date="2019" name="BMC Genomics">
        <title>Chromosome level assembly and comparative genome analysis confirm lager-brewing yeasts originated from a single hybridization.</title>
        <authorList>
            <person name="Salazar A.N."/>
            <person name="Gorter de Vries A.R."/>
            <person name="van den Broek M."/>
            <person name="Brouwers N."/>
            <person name="de la Torre Cortes P."/>
            <person name="Kuijpers N.G.A."/>
            <person name="Daran J.G."/>
            <person name="Abeel T."/>
        </authorList>
    </citation>
    <scope>NUCLEOTIDE SEQUENCE [LARGE SCALE GENOMIC DNA]</scope>
    <source>
        <strain evidence="5 6">CBS 1483</strain>
    </source>
</reference>
<dbReference type="InterPro" id="IPR000504">
    <property type="entry name" value="RRM_dom"/>
</dbReference>
<name>A0A6C1E902_SACPS</name>
<dbReference type="PROSITE" id="PS50102">
    <property type="entry name" value="RRM"/>
    <property type="match status" value="2"/>
</dbReference>
<keyword evidence="6" id="KW-1185">Reference proteome</keyword>
<keyword evidence="1 2" id="KW-0694">RNA-binding</keyword>
<dbReference type="CDD" id="cd00590">
    <property type="entry name" value="RRM_SF"/>
    <property type="match status" value="1"/>
</dbReference>
<evidence type="ECO:0000256" key="2">
    <source>
        <dbReference type="PROSITE-ProRule" id="PRU00176"/>
    </source>
</evidence>
<dbReference type="AlphaFoldDB" id="A0A6C1E902"/>
<evidence type="ECO:0000313" key="5">
    <source>
        <dbReference type="EMBL" id="QID85350.1"/>
    </source>
</evidence>
<dbReference type="Proteomes" id="UP000501346">
    <property type="component" value="Chromosome SeVIII-SeXV"/>
</dbReference>
<evidence type="ECO:0000259" key="4">
    <source>
        <dbReference type="PROSITE" id="PS50102"/>
    </source>
</evidence>
<feature type="domain" description="RRM" evidence="4">
    <location>
        <begin position="37"/>
        <end position="119"/>
    </location>
</feature>
<dbReference type="InterPro" id="IPR035979">
    <property type="entry name" value="RBD_domain_sf"/>
</dbReference>
<dbReference type="EMBL" id="CP049005">
    <property type="protein sequence ID" value="QID85350.1"/>
    <property type="molecule type" value="Genomic_DNA"/>
</dbReference>
<feature type="region of interest" description="Disordered" evidence="3">
    <location>
        <begin position="152"/>
        <end position="172"/>
    </location>
</feature>
<dbReference type="Gene3D" id="3.30.70.330">
    <property type="match status" value="2"/>
</dbReference>
<accession>A0A6C1E902</accession>
<dbReference type="FunFam" id="3.30.70.330:FF:000975">
    <property type="entry name" value="Sbp1p"/>
    <property type="match status" value="1"/>
</dbReference>
<dbReference type="PANTHER" id="PTHR23003">
    <property type="entry name" value="RNA RECOGNITION MOTIF RRM DOMAIN CONTAINING PROTEIN"/>
    <property type="match status" value="1"/>
</dbReference>
<dbReference type="InterPro" id="IPR012677">
    <property type="entry name" value="Nucleotide-bd_a/b_plait_sf"/>
</dbReference>
<gene>
    <name evidence="5" type="primary">SBP1_2</name>
    <name evidence="5" type="ORF">GRS66_007921</name>
</gene>
<dbReference type="GO" id="GO:0005634">
    <property type="term" value="C:nucleus"/>
    <property type="evidence" value="ECO:0007669"/>
    <property type="project" value="TreeGrafter"/>
</dbReference>
<evidence type="ECO:0000256" key="1">
    <source>
        <dbReference type="ARBA" id="ARBA00022884"/>
    </source>
</evidence>
<dbReference type="SMART" id="SM00360">
    <property type="entry name" value="RRM"/>
    <property type="match status" value="2"/>
</dbReference>
<dbReference type="SUPFAM" id="SSF54928">
    <property type="entry name" value="RNA-binding domain, RBD"/>
    <property type="match status" value="2"/>
</dbReference>
<protein>
    <submittedName>
        <fullName evidence="5">Single stranded nucleic acid binding protein</fullName>
    </submittedName>
</protein>
<evidence type="ECO:0000313" key="6">
    <source>
        <dbReference type="Proteomes" id="UP000501346"/>
    </source>
</evidence>
<dbReference type="Pfam" id="PF00076">
    <property type="entry name" value="RRM_1"/>
    <property type="match status" value="1"/>
</dbReference>